<sequence>MKRNIVIFLIVLLLFIAIALVGYLIFVLQDRMGIARRGDTESEVSSSRVDS</sequence>
<evidence type="ECO:0000256" key="1">
    <source>
        <dbReference type="SAM" id="Phobius"/>
    </source>
</evidence>
<accession>A0A6G1HRG1</accession>
<protein>
    <submittedName>
        <fullName evidence="2">Uncharacterized protein</fullName>
    </submittedName>
</protein>
<gene>
    <name evidence="2" type="ORF">EJ06DRAFT_531712</name>
</gene>
<organism evidence="2 3">
    <name type="scientific">Trichodelitschia bisporula</name>
    <dbReference type="NCBI Taxonomy" id="703511"/>
    <lineage>
        <taxon>Eukaryota</taxon>
        <taxon>Fungi</taxon>
        <taxon>Dikarya</taxon>
        <taxon>Ascomycota</taxon>
        <taxon>Pezizomycotina</taxon>
        <taxon>Dothideomycetes</taxon>
        <taxon>Dothideomycetes incertae sedis</taxon>
        <taxon>Phaeotrichales</taxon>
        <taxon>Phaeotrichaceae</taxon>
        <taxon>Trichodelitschia</taxon>
    </lineage>
</organism>
<evidence type="ECO:0000313" key="2">
    <source>
        <dbReference type="EMBL" id="KAF2398610.1"/>
    </source>
</evidence>
<proteinExistence type="predicted"/>
<dbReference type="AlphaFoldDB" id="A0A6G1HRG1"/>
<dbReference type="EMBL" id="ML996699">
    <property type="protein sequence ID" value="KAF2398610.1"/>
    <property type="molecule type" value="Genomic_DNA"/>
</dbReference>
<feature type="transmembrane region" description="Helical" evidence="1">
    <location>
        <begin position="6"/>
        <end position="28"/>
    </location>
</feature>
<dbReference type="Proteomes" id="UP000799640">
    <property type="component" value="Unassembled WGS sequence"/>
</dbReference>
<keyword evidence="3" id="KW-1185">Reference proteome</keyword>
<dbReference type="OrthoDB" id="10420275at2759"/>
<keyword evidence="1" id="KW-0472">Membrane</keyword>
<keyword evidence="1" id="KW-1133">Transmembrane helix</keyword>
<evidence type="ECO:0000313" key="3">
    <source>
        <dbReference type="Proteomes" id="UP000799640"/>
    </source>
</evidence>
<reference evidence="2" key="1">
    <citation type="journal article" date="2020" name="Stud. Mycol.">
        <title>101 Dothideomycetes genomes: a test case for predicting lifestyles and emergence of pathogens.</title>
        <authorList>
            <person name="Haridas S."/>
            <person name="Albert R."/>
            <person name="Binder M."/>
            <person name="Bloem J."/>
            <person name="Labutti K."/>
            <person name="Salamov A."/>
            <person name="Andreopoulos B."/>
            <person name="Baker S."/>
            <person name="Barry K."/>
            <person name="Bills G."/>
            <person name="Bluhm B."/>
            <person name="Cannon C."/>
            <person name="Castanera R."/>
            <person name="Culley D."/>
            <person name="Daum C."/>
            <person name="Ezra D."/>
            <person name="Gonzalez J."/>
            <person name="Henrissat B."/>
            <person name="Kuo A."/>
            <person name="Liang C."/>
            <person name="Lipzen A."/>
            <person name="Lutzoni F."/>
            <person name="Magnuson J."/>
            <person name="Mondo S."/>
            <person name="Nolan M."/>
            <person name="Ohm R."/>
            <person name="Pangilinan J."/>
            <person name="Park H.-J."/>
            <person name="Ramirez L."/>
            <person name="Alfaro M."/>
            <person name="Sun H."/>
            <person name="Tritt A."/>
            <person name="Yoshinaga Y."/>
            <person name="Zwiers L.-H."/>
            <person name="Turgeon B."/>
            <person name="Goodwin S."/>
            <person name="Spatafora J."/>
            <person name="Crous P."/>
            <person name="Grigoriev I."/>
        </authorList>
    </citation>
    <scope>NUCLEOTIDE SEQUENCE</scope>
    <source>
        <strain evidence="2">CBS 262.69</strain>
    </source>
</reference>
<keyword evidence="1" id="KW-0812">Transmembrane</keyword>
<name>A0A6G1HRG1_9PEZI</name>